<dbReference type="Proteomes" id="UP000472276">
    <property type="component" value="Unassembled WGS sequence"/>
</dbReference>
<dbReference type="InterPro" id="IPR057810">
    <property type="entry name" value="RBD_ZCCHC3_1st"/>
</dbReference>
<dbReference type="Pfam" id="PF23057">
    <property type="entry name" value="RBD_ZCCHC3_1st"/>
    <property type="match status" value="1"/>
</dbReference>
<dbReference type="GO" id="GO:0008270">
    <property type="term" value="F:zinc ion binding"/>
    <property type="evidence" value="ECO:0007669"/>
    <property type="project" value="UniProtKB-KW"/>
</dbReference>
<keyword evidence="1" id="KW-0863">Zinc-finger</keyword>
<dbReference type="Gene3D" id="4.10.60.10">
    <property type="entry name" value="Zinc finger, CCHC-type"/>
    <property type="match status" value="1"/>
</dbReference>
<keyword evidence="1" id="KW-0862">Zinc</keyword>
<dbReference type="PANTHER" id="PTHR22639:SF3">
    <property type="entry name" value="ZINC FINGER CCHC DOMAIN-CONTAINING PROTEIN 3"/>
    <property type="match status" value="1"/>
</dbReference>
<dbReference type="PROSITE" id="PS50158">
    <property type="entry name" value="ZF_CCHC"/>
    <property type="match status" value="1"/>
</dbReference>
<dbReference type="InterPro" id="IPR057811">
    <property type="entry name" value="RBD_ZCCHC3_2nd"/>
</dbReference>
<organism evidence="3 4">
    <name type="scientific">Oreochromis aureus</name>
    <name type="common">Israeli tilapia</name>
    <name type="synonym">Chromis aureus</name>
    <dbReference type="NCBI Taxonomy" id="47969"/>
    <lineage>
        <taxon>Eukaryota</taxon>
        <taxon>Metazoa</taxon>
        <taxon>Chordata</taxon>
        <taxon>Craniata</taxon>
        <taxon>Vertebrata</taxon>
        <taxon>Euteleostomi</taxon>
        <taxon>Actinopterygii</taxon>
        <taxon>Neopterygii</taxon>
        <taxon>Teleostei</taxon>
        <taxon>Neoteleostei</taxon>
        <taxon>Acanthomorphata</taxon>
        <taxon>Ovalentaria</taxon>
        <taxon>Cichlomorphae</taxon>
        <taxon>Cichliformes</taxon>
        <taxon>Cichlidae</taxon>
        <taxon>African cichlids</taxon>
        <taxon>Pseudocrenilabrinae</taxon>
        <taxon>Oreochromini</taxon>
        <taxon>Oreochromis</taxon>
    </lineage>
</organism>
<dbReference type="GO" id="GO:0003723">
    <property type="term" value="F:RNA binding"/>
    <property type="evidence" value="ECO:0007669"/>
    <property type="project" value="InterPro"/>
</dbReference>
<dbReference type="GO" id="GO:0003690">
    <property type="term" value="F:double-stranded DNA binding"/>
    <property type="evidence" value="ECO:0007669"/>
    <property type="project" value="InterPro"/>
</dbReference>
<dbReference type="PANTHER" id="PTHR22639">
    <property type="entry name" value="GAG-RELATED PROTEIN"/>
    <property type="match status" value="1"/>
</dbReference>
<evidence type="ECO:0000313" key="4">
    <source>
        <dbReference type="Proteomes" id="UP000472276"/>
    </source>
</evidence>
<evidence type="ECO:0000313" key="3">
    <source>
        <dbReference type="Ensembl" id="ENSOABP00000066734.1"/>
    </source>
</evidence>
<keyword evidence="4" id="KW-1185">Reference proteome</keyword>
<dbReference type="SUPFAM" id="SSF57756">
    <property type="entry name" value="Retrovirus zinc finger-like domains"/>
    <property type="match status" value="1"/>
</dbReference>
<proteinExistence type="predicted"/>
<dbReference type="GO" id="GO:0002218">
    <property type="term" value="P:activation of innate immune response"/>
    <property type="evidence" value="ECO:0007669"/>
    <property type="project" value="InterPro"/>
</dbReference>
<sequence length="346" mass="39308">MGCSSGFAGRTDLLLLYRAGGARSVLELQWGFFRSTKFTRSPSVLTESEKSRGRVYPCPPTLFVPTAIMPPYTPAPYASKFGNLWVRLKYVGEGEPPTRDFVAEELLFQSSWVNPRDIYSFISLPNRRDFELCFLQEAPLRRFMEIVASNSGQPKWKEWTVESSLQIETTTLVVKFWTGRIPDHDIELYLKRYCDVLHPPIKPVDKFGLWYGIRKFKVRLRRDEDGHFIHIPNSISLGPYNGRVIYPGQAARCFICQASDHQVKECPTIKCWKCGNLGHKAKECQNESECSLCGQIGHTFFKCPKSYANMAKNHDNDISALTQMWGPGHSIISIGEDSADGVGIFF</sequence>
<dbReference type="Pfam" id="PF00098">
    <property type="entry name" value="zf-CCHC"/>
    <property type="match status" value="1"/>
</dbReference>
<dbReference type="AlphaFoldDB" id="A0AAZ1XGG0"/>
<dbReference type="InterPro" id="IPR042509">
    <property type="entry name" value="ZCCHC3"/>
</dbReference>
<evidence type="ECO:0000259" key="2">
    <source>
        <dbReference type="PROSITE" id="PS50158"/>
    </source>
</evidence>
<reference evidence="3" key="3">
    <citation type="submission" date="2025-09" db="UniProtKB">
        <authorList>
            <consortium name="Ensembl"/>
        </authorList>
    </citation>
    <scope>IDENTIFICATION</scope>
</reference>
<reference evidence="3" key="2">
    <citation type="submission" date="2025-08" db="UniProtKB">
        <authorList>
            <consortium name="Ensembl"/>
        </authorList>
    </citation>
    <scope>IDENTIFICATION</scope>
</reference>
<dbReference type="InterPro" id="IPR036875">
    <property type="entry name" value="Znf_CCHC_sf"/>
</dbReference>
<evidence type="ECO:0000256" key="1">
    <source>
        <dbReference type="PROSITE-ProRule" id="PRU00047"/>
    </source>
</evidence>
<name>A0AAZ1XGG0_OREAU</name>
<protein>
    <recommendedName>
        <fullName evidence="2">CCHC-type domain-containing protein</fullName>
    </recommendedName>
</protein>
<dbReference type="Ensembl" id="ENSOABT00000073512.1">
    <property type="protein sequence ID" value="ENSOABP00000066734.1"/>
    <property type="gene ID" value="ENSOABG00000038161.1"/>
</dbReference>
<dbReference type="Pfam" id="PF23058">
    <property type="entry name" value="RBD_ZCCHC3_2nd"/>
    <property type="match status" value="1"/>
</dbReference>
<accession>A0AAZ1XGG0</accession>
<feature type="domain" description="CCHC-type" evidence="2">
    <location>
        <begin position="270"/>
        <end position="286"/>
    </location>
</feature>
<dbReference type="InterPro" id="IPR001878">
    <property type="entry name" value="Znf_CCHC"/>
</dbReference>
<dbReference type="SMART" id="SM00343">
    <property type="entry name" value="ZnF_C2HC"/>
    <property type="match status" value="3"/>
</dbReference>
<keyword evidence="1" id="KW-0479">Metal-binding</keyword>
<reference evidence="4" key="1">
    <citation type="submission" date="2020-03" db="EMBL/GenBank/DDBJ databases">
        <title>Evolution of repeat sequences and sex chromosomes of tilapia species revealed by chromosome-level genomes.</title>
        <authorList>
            <person name="Xu L."/>
            <person name="Tao W."/>
            <person name="Wang D."/>
            <person name="Zhou Q."/>
        </authorList>
    </citation>
    <scope>NUCLEOTIDE SEQUENCE [LARGE SCALE GENOMIC DNA]</scope>
    <source>
        <strain evidence="4">Israel</strain>
    </source>
</reference>